<evidence type="ECO:0000313" key="4">
    <source>
        <dbReference type="Proteomes" id="UP001500842"/>
    </source>
</evidence>
<gene>
    <name evidence="3" type="ORF">GCM10009788_08970</name>
</gene>
<keyword evidence="2" id="KW-0472">Membrane</keyword>
<sequence length="259" mass="27012">MPVTLAHPAAVLPLRGLGLPLSAMVIGSMTPDLPVLGQTWSLYGFTHSPAGIVTVDLVLTLALLAFWDRWGRDALVDTAPAAVRDRLPARARIGRTAWLLAPLAAIVGSATHVVWDAFTHQGRWGVRHVAWLQETHGPLPGQQWAQFASGILGLLVTGLAIVVHVRRSPRDTPRPRRLPAAALPAGFGAATAVSLATGALHLGDGLHRAAFHAAVAGILALAALVVLLAAAWRLAPRASETPGAPETPEAEEVSGPPAP</sequence>
<dbReference type="InterPro" id="IPR025238">
    <property type="entry name" value="DUF4184"/>
</dbReference>
<feature type="transmembrane region" description="Helical" evidence="2">
    <location>
        <begin position="42"/>
        <end position="67"/>
    </location>
</feature>
<evidence type="ECO:0000256" key="2">
    <source>
        <dbReference type="SAM" id="Phobius"/>
    </source>
</evidence>
<evidence type="ECO:0000313" key="3">
    <source>
        <dbReference type="EMBL" id="GAA1507239.1"/>
    </source>
</evidence>
<organism evidence="3 4">
    <name type="scientific">Nocardioides humi</name>
    <dbReference type="NCBI Taxonomy" id="449461"/>
    <lineage>
        <taxon>Bacteria</taxon>
        <taxon>Bacillati</taxon>
        <taxon>Actinomycetota</taxon>
        <taxon>Actinomycetes</taxon>
        <taxon>Propionibacteriales</taxon>
        <taxon>Nocardioidaceae</taxon>
        <taxon>Nocardioides</taxon>
    </lineage>
</organism>
<feature type="compositionally biased region" description="Low complexity" evidence="1">
    <location>
        <begin position="238"/>
        <end position="247"/>
    </location>
</feature>
<feature type="transmembrane region" description="Helical" evidence="2">
    <location>
        <begin position="96"/>
        <end position="115"/>
    </location>
</feature>
<keyword evidence="2" id="KW-1133">Transmembrane helix</keyword>
<proteinExistence type="predicted"/>
<keyword evidence="2" id="KW-0812">Transmembrane</keyword>
<feature type="region of interest" description="Disordered" evidence="1">
    <location>
        <begin position="238"/>
        <end position="259"/>
    </location>
</feature>
<dbReference type="Proteomes" id="UP001500842">
    <property type="component" value="Unassembled WGS sequence"/>
</dbReference>
<reference evidence="3 4" key="1">
    <citation type="journal article" date="2019" name="Int. J. Syst. Evol. Microbiol.">
        <title>The Global Catalogue of Microorganisms (GCM) 10K type strain sequencing project: providing services to taxonomists for standard genome sequencing and annotation.</title>
        <authorList>
            <consortium name="The Broad Institute Genomics Platform"/>
            <consortium name="The Broad Institute Genome Sequencing Center for Infectious Disease"/>
            <person name="Wu L."/>
            <person name="Ma J."/>
        </authorList>
    </citation>
    <scope>NUCLEOTIDE SEQUENCE [LARGE SCALE GENOMIC DNA]</scope>
    <source>
        <strain evidence="3 4">JCM 14942</strain>
    </source>
</reference>
<name>A0ABN1ZYH6_9ACTN</name>
<dbReference type="Pfam" id="PF13803">
    <property type="entry name" value="DUF4184"/>
    <property type="match status" value="1"/>
</dbReference>
<dbReference type="EMBL" id="BAAAOR010000007">
    <property type="protein sequence ID" value="GAA1507239.1"/>
    <property type="molecule type" value="Genomic_DNA"/>
</dbReference>
<dbReference type="RefSeq" id="WP_141005022.1">
    <property type="nucleotide sequence ID" value="NZ_BAAAOR010000007.1"/>
</dbReference>
<evidence type="ECO:0000256" key="1">
    <source>
        <dbReference type="SAM" id="MobiDB-lite"/>
    </source>
</evidence>
<keyword evidence="4" id="KW-1185">Reference proteome</keyword>
<evidence type="ECO:0008006" key="5">
    <source>
        <dbReference type="Google" id="ProtNLM"/>
    </source>
</evidence>
<comment type="caution">
    <text evidence="3">The sequence shown here is derived from an EMBL/GenBank/DDBJ whole genome shotgun (WGS) entry which is preliminary data.</text>
</comment>
<protein>
    <recommendedName>
        <fullName evidence="5">DUF4184 family protein</fullName>
    </recommendedName>
</protein>
<feature type="transmembrane region" description="Helical" evidence="2">
    <location>
        <begin position="209"/>
        <end position="232"/>
    </location>
</feature>
<feature type="transmembrane region" description="Helical" evidence="2">
    <location>
        <begin position="178"/>
        <end position="203"/>
    </location>
</feature>
<feature type="transmembrane region" description="Helical" evidence="2">
    <location>
        <begin position="144"/>
        <end position="166"/>
    </location>
</feature>
<accession>A0ABN1ZYH6</accession>